<dbReference type="HOGENOM" id="CLU_163198_1_0_9"/>
<evidence type="ECO:0000313" key="3">
    <source>
        <dbReference type="Proteomes" id="UP000007969"/>
    </source>
</evidence>
<name>B9DZH6_CLOK1</name>
<dbReference type="Proteomes" id="UP000007969">
    <property type="component" value="Chromosome"/>
</dbReference>
<gene>
    <name evidence="2" type="ordered locus">CKR_0600</name>
</gene>
<protein>
    <recommendedName>
        <fullName evidence="1">Protein CotJB domain-containing protein</fullName>
    </recommendedName>
</protein>
<evidence type="ECO:0000259" key="1">
    <source>
        <dbReference type="Pfam" id="PF12652"/>
    </source>
</evidence>
<dbReference type="InterPro" id="IPR024207">
    <property type="entry name" value="CotJB_dom"/>
</dbReference>
<dbReference type="AlphaFoldDB" id="B9DZH6"/>
<reference evidence="3" key="1">
    <citation type="submission" date="2005-09" db="EMBL/GenBank/DDBJ databases">
        <title>Complete genome sequence of Clostridium kluyveri and comparative genomics of Clostridia species.</title>
        <authorList>
            <person name="Inui M."/>
            <person name="Nonaka H."/>
            <person name="Shinoda Y."/>
            <person name="Ikenaga Y."/>
            <person name="Abe M."/>
            <person name="Naito K."/>
            <person name="Vertes A.A."/>
            <person name="Yukawa H."/>
        </authorList>
    </citation>
    <scope>NUCLEOTIDE SEQUENCE [LARGE SCALE GENOMIC DNA]</scope>
    <source>
        <strain evidence="3">NBRC 12016</strain>
    </source>
</reference>
<dbReference type="EMBL" id="AP009049">
    <property type="protein sequence ID" value="BAH05651.1"/>
    <property type="molecule type" value="Genomic_DNA"/>
</dbReference>
<dbReference type="Pfam" id="PF12652">
    <property type="entry name" value="CotJB"/>
    <property type="match status" value="1"/>
</dbReference>
<organism evidence="2 3">
    <name type="scientific">Clostridium kluyveri (strain NBRC 12016)</name>
    <dbReference type="NCBI Taxonomy" id="583346"/>
    <lineage>
        <taxon>Bacteria</taxon>
        <taxon>Bacillati</taxon>
        <taxon>Bacillota</taxon>
        <taxon>Clostridia</taxon>
        <taxon>Eubacteriales</taxon>
        <taxon>Clostridiaceae</taxon>
        <taxon>Clostridium</taxon>
    </lineage>
</organism>
<accession>B9DZH6</accession>
<dbReference type="KEGG" id="ckr:CKR_0600"/>
<feature type="domain" description="Protein CotJB" evidence="1">
    <location>
        <begin position="13"/>
        <end position="88"/>
    </location>
</feature>
<evidence type="ECO:0000313" key="2">
    <source>
        <dbReference type="EMBL" id="BAH05651.1"/>
    </source>
</evidence>
<sequence>MYRRKISMDNRENLLNKIRQLEFATLDLSIFLDNFPDNKKALSDFNTFSKQLMKLIREYELNFGALFNFGFSQSQYPWTWVNEPWPWESDM</sequence>
<proteinExistence type="predicted"/>
<dbReference type="PIRSF" id="PIRSF010606">
    <property type="entry name" value="Spore_coat_CotJB"/>
    <property type="match status" value="1"/>
</dbReference>
<dbReference type="InterPro" id="IPR016571">
    <property type="entry name" value="Spore_coat_assembly_CotJB"/>
</dbReference>